<evidence type="ECO:0000256" key="1">
    <source>
        <dbReference type="ARBA" id="ARBA00004123"/>
    </source>
</evidence>
<dbReference type="InterPro" id="IPR003593">
    <property type="entry name" value="AAA+_ATPase"/>
</dbReference>
<evidence type="ECO:0000256" key="13">
    <source>
        <dbReference type="ARBA" id="ARBA00023125"/>
    </source>
</evidence>
<evidence type="ECO:0000256" key="2">
    <source>
        <dbReference type="ARBA" id="ARBA00008010"/>
    </source>
</evidence>
<dbReference type="InterPro" id="IPR027417">
    <property type="entry name" value="P-loop_NTPase"/>
</dbReference>
<keyword evidence="13" id="KW-0238">DNA-binding</keyword>
<dbReference type="Pfam" id="PF17207">
    <property type="entry name" value="MCM_OB"/>
    <property type="match status" value="1"/>
</dbReference>
<feature type="compositionally biased region" description="Basic and acidic residues" evidence="16">
    <location>
        <begin position="80"/>
        <end position="90"/>
    </location>
</feature>
<dbReference type="Pfam" id="PF17855">
    <property type="entry name" value="MCM_lid"/>
    <property type="match status" value="1"/>
</dbReference>
<evidence type="ECO:0000256" key="14">
    <source>
        <dbReference type="ARBA" id="ARBA00023242"/>
    </source>
</evidence>
<keyword evidence="9" id="KW-0378">Hydrolase</keyword>
<dbReference type="PANTHER" id="PTHR11630">
    <property type="entry name" value="DNA REPLICATION LICENSING FACTOR MCM FAMILY MEMBER"/>
    <property type="match status" value="1"/>
</dbReference>
<dbReference type="Gene3D" id="3.30.1640.10">
    <property type="entry name" value="mini-chromosome maintenance (MCM) complex, chain A, domain 1"/>
    <property type="match status" value="1"/>
</dbReference>
<comment type="similarity">
    <text evidence="2">Belongs to the MCM family.</text>
</comment>
<dbReference type="InterPro" id="IPR012340">
    <property type="entry name" value="NA-bd_OB-fold"/>
</dbReference>
<dbReference type="GO" id="GO:0043138">
    <property type="term" value="F:3'-5' DNA helicase activity"/>
    <property type="evidence" value="ECO:0007669"/>
    <property type="project" value="TreeGrafter"/>
</dbReference>
<dbReference type="SMART" id="SM00382">
    <property type="entry name" value="AAA"/>
    <property type="match status" value="1"/>
</dbReference>
<dbReference type="SUPFAM" id="SSF52540">
    <property type="entry name" value="P-loop containing nucleoside triphosphate hydrolases"/>
    <property type="match status" value="1"/>
</dbReference>
<proteinExistence type="evidence at transcript level"/>
<name>A0A192ZHG2_9EUKA</name>
<dbReference type="Gene3D" id="3.40.50.300">
    <property type="entry name" value="P-loop containing nucleotide triphosphate hydrolases"/>
    <property type="match status" value="1"/>
</dbReference>
<keyword evidence="12" id="KW-0067">ATP-binding</keyword>
<gene>
    <name evidence="18" type="primary">mcm-B</name>
</gene>
<dbReference type="GO" id="GO:0003697">
    <property type="term" value="F:single-stranded DNA binding"/>
    <property type="evidence" value="ECO:0007669"/>
    <property type="project" value="TreeGrafter"/>
</dbReference>
<evidence type="ECO:0000256" key="7">
    <source>
        <dbReference type="ARBA" id="ARBA00022741"/>
    </source>
</evidence>
<keyword evidence="15" id="KW-0131">Cell cycle</keyword>
<protein>
    <recommendedName>
        <fullName evidence="4">DNA replication licensing factor MCM2</fullName>
        <ecNumber evidence="3">3.6.4.12</ecNumber>
    </recommendedName>
</protein>
<feature type="region of interest" description="Disordered" evidence="16">
    <location>
        <begin position="1"/>
        <end position="90"/>
    </location>
</feature>
<sequence>MSDRRQRRGGRRRGQPSESSDWETPASQSPPPRLSSSPVRRDPDDPRSRDVEDVEEVLDEEQELERRSSESEGEDLYGDDMMRDYIVRPGDDEYEEDMLDDAHYEELGPEARAQVEETLRKRDRDAMIRAGGMPAALAVREDMDRPERRRKTRRRRIEQVDATSEAGTERSDSRAGARGSVGGDDLYDMGMDIEDDEHLEDIELTLADAKGSLRDWIVHDANRRVIASKLRKFLLQYTDASGASVYEERIHTMCTENKSSLVVDFFHLSQAEEILALWLADAPMEMLRIFDEIAMRVVLRSFPNYHRISPEVHVRIANLPVPDNLRDIRQYHLNLLIRVSGVVTRRTSVFPQLRLVKFDCVKCGHVIGPIAQVGAKEVKPLMCPNCQSKAPFTINMEQTMYRNFQKITLQESPGSVLPGRLPRAKEVILTNDLIDSVRPGEEIDLVGILRNNYDPVLNARHGFPVFSTVIEANYVSKRQDVDIVGASQLTEEDRKHIQELSKDPRVAERIIQSMAPSIYGHDDIKEALALALFAGEAKNVAGKHPIRGDINVLLMGDPGTAKSQFLKYVEKTAHRSVFTTGKGSTAVGLTASVHKDPVTREWTLEGGALVLADQGVCLIDEFDKMNDQDRTSIHEAMEQQSISISKAGIVTSLQARCSVIAAANPRKGRYDPSLNFAENVELSDPILSRFDLLLVVRDVVDPIEDEHLASFVVNSHMRSHPEAETRKPAELPGVERKRIVREEDLIDQTTLRKYLRYAKQHCHPKLHNMNEDKLARLYADLRSQSNAAGGVVITVRHIESVIRMAESRAKMHLREYVRDEDFDGAIRMFLSSFVSTQKHSIRRNMERFFRKYTTFSRDHNMLLMVTLQELVRNEMVYRRAMEGEEADLSSIEVPMRELEARAHELEITNLEPFYSSELLRSQLFTLDRARKVIIKSF</sequence>
<dbReference type="Pfam" id="PF14551">
    <property type="entry name" value="MCM_N"/>
    <property type="match status" value="1"/>
</dbReference>
<dbReference type="SMART" id="SM00350">
    <property type="entry name" value="MCM"/>
    <property type="match status" value="1"/>
</dbReference>
<keyword evidence="10" id="KW-0347">Helicase</keyword>
<feature type="domain" description="MCM C-terminal AAA(+) ATPase" evidence="17">
    <location>
        <begin position="506"/>
        <end position="712"/>
    </location>
</feature>
<dbReference type="PRINTS" id="PR01658">
    <property type="entry name" value="MCMPROTEIN2"/>
</dbReference>
<keyword evidence="11" id="KW-0862">Zinc</keyword>
<evidence type="ECO:0000256" key="6">
    <source>
        <dbReference type="ARBA" id="ARBA00022723"/>
    </source>
</evidence>
<keyword evidence="14" id="KW-0539">Nucleus</keyword>
<evidence type="ECO:0000256" key="12">
    <source>
        <dbReference type="ARBA" id="ARBA00022840"/>
    </source>
</evidence>
<evidence type="ECO:0000256" key="4">
    <source>
        <dbReference type="ARBA" id="ARBA00018925"/>
    </source>
</evidence>
<dbReference type="Pfam" id="PF23669">
    <property type="entry name" value="WHD_MCM2"/>
    <property type="match status" value="1"/>
</dbReference>
<feature type="compositionally biased region" description="Acidic residues" evidence="16">
    <location>
        <begin position="52"/>
        <end position="63"/>
    </location>
</feature>
<dbReference type="InterPro" id="IPR001208">
    <property type="entry name" value="MCM_dom"/>
</dbReference>
<dbReference type="FunFam" id="3.40.50.300:FF:000138">
    <property type="entry name" value="DNA helicase"/>
    <property type="match status" value="1"/>
</dbReference>
<dbReference type="GO" id="GO:0042555">
    <property type="term" value="C:MCM complex"/>
    <property type="evidence" value="ECO:0007669"/>
    <property type="project" value="InterPro"/>
</dbReference>
<keyword evidence="5" id="KW-0235">DNA replication</keyword>
<accession>A0A192ZHG2</accession>
<evidence type="ECO:0000259" key="17">
    <source>
        <dbReference type="PROSITE" id="PS50051"/>
    </source>
</evidence>
<comment type="subcellular location">
    <subcellularLocation>
        <location evidence="1">Nucleus</location>
    </subcellularLocation>
</comment>
<dbReference type="InterPro" id="IPR041562">
    <property type="entry name" value="MCM_lid"/>
</dbReference>
<dbReference type="InterPro" id="IPR008045">
    <property type="entry name" value="MCM2"/>
</dbReference>
<keyword evidence="8" id="KW-0863">Zinc-finger</keyword>
<dbReference type="InterPro" id="IPR059098">
    <property type="entry name" value="WHD_MCM2"/>
</dbReference>
<dbReference type="EC" id="3.6.4.12" evidence="3"/>
<dbReference type="Gene3D" id="2.20.28.10">
    <property type="match status" value="1"/>
</dbReference>
<evidence type="ECO:0000256" key="15">
    <source>
        <dbReference type="ARBA" id="ARBA00023306"/>
    </source>
</evidence>
<feature type="compositionally biased region" description="Basic and acidic residues" evidence="16">
    <location>
        <begin position="39"/>
        <end position="51"/>
    </location>
</feature>
<dbReference type="InterPro" id="IPR033762">
    <property type="entry name" value="MCM_OB"/>
</dbReference>
<dbReference type="EMBL" id="KX235405">
    <property type="protein sequence ID" value="ANM86134.1"/>
    <property type="molecule type" value="mRNA"/>
</dbReference>
<evidence type="ECO:0000256" key="5">
    <source>
        <dbReference type="ARBA" id="ARBA00022705"/>
    </source>
</evidence>
<feature type="region of interest" description="Disordered" evidence="16">
    <location>
        <begin position="140"/>
        <end position="182"/>
    </location>
</feature>
<reference evidence="18" key="1">
    <citation type="submission" date="2016-05" db="EMBL/GenBank/DDBJ databases">
        <title>Novel hydrogenosomes in the microaerophilic jakobid Stygiella incarcerata.</title>
        <authorList>
            <person name="Leger M.M."/>
            <person name="Eme L."/>
            <person name="Hug L.A."/>
            <person name="Roger A.J."/>
        </authorList>
    </citation>
    <scope>NUCLEOTIDE SEQUENCE</scope>
</reference>
<evidence type="ECO:0000256" key="3">
    <source>
        <dbReference type="ARBA" id="ARBA00012551"/>
    </source>
</evidence>
<dbReference type="PROSITE" id="PS00847">
    <property type="entry name" value="MCM_1"/>
    <property type="match status" value="1"/>
</dbReference>
<dbReference type="Pfam" id="PF12619">
    <property type="entry name" value="MCM2_N"/>
    <property type="match status" value="1"/>
</dbReference>
<dbReference type="GO" id="GO:0005524">
    <property type="term" value="F:ATP binding"/>
    <property type="evidence" value="ECO:0007669"/>
    <property type="project" value="UniProtKB-KW"/>
</dbReference>
<evidence type="ECO:0000256" key="11">
    <source>
        <dbReference type="ARBA" id="ARBA00022833"/>
    </source>
</evidence>
<dbReference type="PRINTS" id="PR01657">
    <property type="entry name" value="MCMFAMILY"/>
</dbReference>
<feature type="compositionally biased region" description="Basic residues" evidence="16">
    <location>
        <begin position="1"/>
        <end position="14"/>
    </location>
</feature>
<organism evidence="18">
    <name type="scientific">Stygiella incarcerata</name>
    <dbReference type="NCBI Taxonomy" id="1712417"/>
    <lineage>
        <taxon>Eukaryota</taxon>
        <taxon>Discoba</taxon>
        <taxon>Jakobida</taxon>
        <taxon>Andalucina</taxon>
        <taxon>Stygiellidae</taxon>
        <taxon>Stygiella</taxon>
    </lineage>
</organism>
<dbReference type="InterPro" id="IPR018525">
    <property type="entry name" value="MCM_CS"/>
</dbReference>
<dbReference type="InterPro" id="IPR031327">
    <property type="entry name" value="MCM"/>
</dbReference>
<dbReference type="SUPFAM" id="SSF50249">
    <property type="entry name" value="Nucleic acid-binding proteins"/>
    <property type="match status" value="1"/>
</dbReference>
<dbReference type="CDD" id="cd17753">
    <property type="entry name" value="MCM2"/>
    <property type="match status" value="1"/>
</dbReference>
<dbReference type="Pfam" id="PF00493">
    <property type="entry name" value="MCM"/>
    <property type="match status" value="1"/>
</dbReference>
<dbReference type="GO" id="GO:0016787">
    <property type="term" value="F:hydrolase activity"/>
    <property type="evidence" value="ECO:0007669"/>
    <property type="project" value="UniProtKB-KW"/>
</dbReference>
<evidence type="ECO:0000256" key="8">
    <source>
        <dbReference type="ARBA" id="ARBA00022771"/>
    </source>
</evidence>
<evidence type="ECO:0000256" key="16">
    <source>
        <dbReference type="SAM" id="MobiDB-lite"/>
    </source>
</evidence>
<dbReference type="GO" id="GO:0017116">
    <property type="term" value="F:single-stranded DNA helicase activity"/>
    <property type="evidence" value="ECO:0007669"/>
    <property type="project" value="TreeGrafter"/>
</dbReference>
<dbReference type="Gene3D" id="2.40.50.140">
    <property type="entry name" value="Nucleic acid-binding proteins"/>
    <property type="match status" value="1"/>
</dbReference>
<keyword evidence="6" id="KW-0479">Metal-binding</keyword>
<keyword evidence="7" id="KW-0547">Nucleotide-binding</keyword>
<dbReference type="GO" id="GO:0000727">
    <property type="term" value="P:double-strand break repair via break-induced replication"/>
    <property type="evidence" value="ECO:0007669"/>
    <property type="project" value="TreeGrafter"/>
</dbReference>
<dbReference type="GO" id="GO:0008270">
    <property type="term" value="F:zinc ion binding"/>
    <property type="evidence" value="ECO:0007669"/>
    <property type="project" value="UniProtKB-KW"/>
</dbReference>
<dbReference type="GO" id="GO:0005634">
    <property type="term" value="C:nucleus"/>
    <property type="evidence" value="ECO:0007669"/>
    <property type="project" value="UniProtKB-SubCell"/>
</dbReference>
<evidence type="ECO:0000313" key="18">
    <source>
        <dbReference type="EMBL" id="ANM86134.1"/>
    </source>
</evidence>
<dbReference type="PROSITE" id="PS50051">
    <property type="entry name" value="MCM_2"/>
    <property type="match status" value="1"/>
</dbReference>
<dbReference type="AlphaFoldDB" id="A0A192ZHG2"/>
<dbReference type="InterPro" id="IPR027925">
    <property type="entry name" value="MCM_N"/>
</dbReference>
<dbReference type="PANTHER" id="PTHR11630:SF44">
    <property type="entry name" value="DNA REPLICATION LICENSING FACTOR MCM2"/>
    <property type="match status" value="1"/>
</dbReference>
<dbReference type="GO" id="GO:1902975">
    <property type="term" value="P:mitotic DNA replication initiation"/>
    <property type="evidence" value="ECO:0007669"/>
    <property type="project" value="TreeGrafter"/>
</dbReference>
<evidence type="ECO:0000256" key="10">
    <source>
        <dbReference type="ARBA" id="ARBA00022806"/>
    </source>
</evidence>
<evidence type="ECO:0000256" key="9">
    <source>
        <dbReference type="ARBA" id="ARBA00022801"/>
    </source>
</evidence>